<proteinExistence type="predicted"/>
<dbReference type="Gene3D" id="2.60.120.10">
    <property type="entry name" value="Jelly Rolls"/>
    <property type="match status" value="2"/>
</dbReference>
<dbReference type="PROSITE" id="PS50042">
    <property type="entry name" value="CNMP_BINDING_3"/>
    <property type="match status" value="1"/>
</dbReference>
<evidence type="ECO:0000259" key="1">
    <source>
        <dbReference type="PROSITE" id="PS50042"/>
    </source>
</evidence>
<dbReference type="Pfam" id="PF00027">
    <property type="entry name" value="cNMP_binding"/>
    <property type="match status" value="1"/>
</dbReference>
<dbReference type="InterPro" id="IPR000595">
    <property type="entry name" value="cNMP-bd_dom"/>
</dbReference>
<reference evidence="2 3" key="1">
    <citation type="submission" date="2021-12" db="EMBL/GenBank/DDBJ databases">
        <title>Genome sequencing of bacteria with rrn-lacking chromosome and rrn-plasmid.</title>
        <authorList>
            <person name="Anda M."/>
            <person name="Iwasaki W."/>
        </authorList>
    </citation>
    <scope>NUCLEOTIDE SEQUENCE [LARGE SCALE GENOMIC DNA]</scope>
    <source>
        <strain evidence="2 3">NBRC 15940</strain>
    </source>
</reference>
<gene>
    <name evidence="2" type="ORF">PEDI_33350</name>
</gene>
<dbReference type="Proteomes" id="UP001310022">
    <property type="component" value="Unassembled WGS sequence"/>
</dbReference>
<dbReference type="SUPFAM" id="SSF69593">
    <property type="entry name" value="Glycerol-3-phosphate (1)-acyltransferase"/>
    <property type="match status" value="1"/>
</dbReference>
<evidence type="ECO:0000313" key="2">
    <source>
        <dbReference type="EMBL" id="GJM62783.1"/>
    </source>
</evidence>
<dbReference type="RefSeq" id="WP_338238020.1">
    <property type="nucleotide sequence ID" value="NZ_BQKE01000002.1"/>
</dbReference>
<dbReference type="InterPro" id="IPR002123">
    <property type="entry name" value="Plipid/glycerol_acylTrfase"/>
</dbReference>
<dbReference type="EMBL" id="BQKE01000002">
    <property type="protein sequence ID" value="GJM62783.1"/>
    <property type="molecule type" value="Genomic_DNA"/>
</dbReference>
<organism evidence="2 3">
    <name type="scientific">Persicobacter diffluens</name>
    <dbReference type="NCBI Taxonomy" id="981"/>
    <lineage>
        <taxon>Bacteria</taxon>
        <taxon>Pseudomonadati</taxon>
        <taxon>Bacteroidota</taxon>
        <taxon>Cytophagia</taxon>
        <taxon>Cytophagales</taxon>
        <taxon>Persicobacteraceae</taxon>
        <taxon>Persicobacter</taxon>
    </lineage>
</organism>
<dbReference type="GO" id="GO:0016746">
    <property type="term" value="F:acyltransferase activity"/>
    <property type="evidence" value="ECO:0007669"/>
    <property type="project" value="InterPro"/>
</dbReference>
<sequence length="655" mass="74940">MTNLNDVNLSNGEVFESIIPFFKENIDFKPQKVTYNSGDLITVSHAKTNYIHILIRGKIQFYLHSSELHSQIPIAKFHSEGTPIGWSGFTPPFRHKTTCKAISKEVVCYRWELETIREKMASHSHSVMEFLNLIIDLSRNLIGETMMSLFLQAEMIPFENPIALEPENYETLKQPSLIEIAGFLKRTPFFEIFKEQEIFALAPFLERRHYPCNSTLYDQGAFTDGLYFLISGEVTLSVHPEEEPTYFLYRSIETEGLIVGFSGKEDLPNMVRATASTDALVYYLPYDSLLNLMEHDAEFKTRFLLRILWLSNHQLQDARCWQLALQTEQEQYAMEQLINQNALQLSLQSPLHKLPALIQSPTTLADALQLVKFQKMHGSPLERKIAALADDILRERKKEQAFFSGLIQTYEAVSQTPAGTLPSMVRNTCAQGFKDACKGVHFKISGLEHLPADSGNIFIYNHLLNHPYYTLPNHFQITLDSHFISAQILQEYYGDSGLRIVRVGKDIEYGHQDYYEKLGHIDVYTSESERRDLTDEKLALKRQEIFQLAGEYLAQGGNLMISPEGTSFPTDATPGKFKTGAFRMAASLPSQPLLVPIVMLNFDRRIINNQWICRILPPVDIREAIKPYGGDIKQFVTDFHQYFKSKVEETKAGNY</sequence>
<protein>
    <recommendedName>
        <fullName evidence="1">Cyclic nucleotide-binding domain-containing protein</fullName>
    </recommendedName>
</protein>
<evidence type="ECO:0000313" key="3">
    <source>
        <dbReference type="Proteomes" id="UP001310022"/>
    </source>
</evidence>
<dbReference type="SMART" id="SM00100">
    <property type="entry name" value="cNMP"/>
    <property type="match status" value="1"/>
</dbReference>
<feature type="domain" description="Cyclic nucleotide-binding" evidence="1">
    <location>
        <begin position="189"/>
        <end position="293"/>
    </location>
</feature>
<dbReference type="SUPFAM" id="SSF51206">
    <property type="entry name" value="cAMP-binding domain-like"/>
    <property type="match status" value="2"/>
</dbReference>
<dbReference type="InterPro" id="IPR014710">
    <property type="entry name" value="RmlC-like_jellyroll"/>
</dbReference>
<dbReference type="InterPro" id="IPR018490">
    <property type="entry name" value="cNMP-bd_dom_sf"/>
</dbReference>
<name>A0AAN4VZT9_9BACT</name>
<comment type="caution">
    <text evidence="2">The sequence shown here is derived from an EMBL/GenBank/DDBJ whole genome shotgun (WGS) entry which is preliminary data.</text>
</comment>
<dbReference type="AlphaFoldDB" id="A0AAN4VZT9"/>
<keyword evidence="3" id="KW-1185">Reference proteome</keyword>
<dbReference type="CDD" id="cd00038">
    <property type="entry name" value="CAP_ED"/>
    <property type="match status" value="1"/>
</dbReference>
<accession>A0AAN4VZT9</accession>
<dbReference type="Pfam" id="PF01553">
    <property type="entry name" value="Acyltransferase"/>
    <property type="match status" value="1"/>
</dbReference>